<dbReference type="Proteomes" id="UP000070401">
    <property type="component" value="Unassembled WGS sequence"/>
</dbReference>
<keyword evidence="1" id="KW-0472">Membrane</keyword>
<comment type="caution">
    <text evidence="2">The sequence shown here is derived from an EMBL/GenBank/DDBJ whole genome shotgun (WGS) entry which is preliminary data.</text>
</comment>
<sequence>MKNFTIIVLEFVILHIMIMKIVIQLIIIIMIIIIMGDVEAVVIQIVDGNNRKKKE</sequence>
<accession>A0A133NEM5</accession>
<gene>
    <name evidence="2" type="ORF">HMPREF3221_02259</name>
</gene>
<dbReference type="EMBL" id="LRPY01000246">
    <property type="protein sequence ID" value="KXA14734.1"/>
    <property type="molecule type" value="Genomic_DNA"/>
</dbReference>
<reference evidence="3" key="1">
    <citation type="submission" date="2016-01" db="EMBL/GenBank/DDBJ databases">
        <authorList>
            <person name="Mitreva M."/>
            <person name="Pepin K.H."/>
            <person name="Mihindukulasuriya K.A."/>
            <person name="Fulton R."/>
            <person name="Fronick C."/>
            <person name="O'Laughlin M."/>
            <person name="Miner T."/>
            <person name="Herter B."/>
            <person name="Rosa B.A."/>
            <person name="Cordes M."/>
            <person name="Tomlinson C."/>
            <person name="Wollam A."/>
            <person name="Palsikar V.B."/>
            <person name="Mardis E.R."/>
            <person name="Wilson R.K."/>
        </authorList>
    </citation>
    <scope>NUCLEOTIDE SEQUENCE [LARGE SCALE GENOMIC DNA]</scope>
    <source>
        <strain evidence="3">MJR7757B</strain>
    </source>
</reference>
<keyword evidence="3" id="KW-1185">Reference proteome</keyword>
<protein>
    <submittedName>
        <fullName evidence="2">Uncharacterized protein</fullName>
    </submittedName>
</protein>
<keyword evidence="1" id="KW-0812">Transmembrane</keyword>
<evidence type="ECO:0000256" key="1">
    <source>
        <dbReference type="SAM" id="Phobius"/>
    </source>
</evidence>
<organism evidence="2 3">
    <name type="scientific">Fusobacterium nucleatum</name>
    <dbReference type="NCBI Taxonomy" id="851"/>
    <lineage>
        <taxon>Bacteria</taxon>
        <taxon>Fusobacteriati</taxon>
        <taxon>Fusobacteriota</taxon>
        <taxon>Fusobacteriia</taxon>
        <taxon>Fusobacteriales</taxon>
        <taxon>Fusobacteriaceae</taxon>
        <taxon>Fusobacterium</taxon>
    </lineage>
</organism>
<dbReference type="AlphaFoldDB" id="A0A133NEM5"/>
<proteinExistence type="predicted"/>
<evidence type="ECO:0000313" key="2">
    <source>
        <dbReference type="EMBL" id="KXA14734.1"/>
    </source>
</evidence>
<evidence type="ECO:0000313" key="3">
    <source>
        <dbReference type="Proteomes" id="UP000070401"/>
    </source>
</evidence>
<name>A0A133NEM5_FUSNU</name>
<feature type="transmembrane region" description="Helical" evidence="1">
    <location>
        <begin position="12"/>
        <end position="35"/>
    </location>
</feature>
<keyword evidence="1" id="KW-1133">Transmembrane helix</keyword>